<organism evidence="1 2">
    <name type="scientific">Vibrio qingdaonensis</name>
    <dbReference type="NCBI Taxonomy" id="2829491"/>
    <lineage>
        <taxon>Bacteria</taxon>
        <taxon>Pseudomonadati</taxon>
        <taxon>Pseudomonadota</taxon>
        <taxon>Gammaproteobacteria</taxon>
        <taxon>Vibrionales</taxon>
        <taxon>Vibrionaceae</taxon>
        <taxon>Vibrio</taxon>
    </lineage>
</organism>
<dbReference type="Proteomes" id="UP001155587">
    <property type="component" value="Unassembled WGS sequence"/>
</dbReference>
<evidence type="ECO:0000313" key="2">
    <source>
        <dbReference type="Proteomes" id="UP001155587"/>
    </source>
</evidence>
<gene>
    <name evidence="1" type="ORF">MD535_13925</name>
</gene>
<reference evidence="1" key="1">
    <citation type="submission" date="2022-02" db="EMBL/GenBank/DDBJ databases">
        <title>Vibrio sp. nov, a new bacterium isolated from seawater.</title>
        <authorList>
            <person name="Yuan Y."/>
        </authorList>
    </citation>
    <scope>NUCLEOTIDE SEQUENCE</scope>
    <source>
        <strain evidence="1">ZSDZ65</strain>
    </source>
</reference>
<dbReference type="RefSeq" id="WP_265675634.1">
    <property type="nucleotide sequence ID" value="NZ_JAKRRY010000018.1"/>
</dbReference>
<proteinExistence type="predicted"/>
<dbReference type="AlphaFoldDB" id="A0A9X3CPD1"/>
<dbReference type="EMBL" id="JAKRRY010000018">
    <property type="protein sequence ID" value="MCW8347098.1"/>
    <property type="molecule type" value="Genomic_DNA"/>
</dbReference>
<comment type="caution">
    <text evidence="1">The sequence shown here is derived from an EMBL/GenBank/DDBJ whole genome shotgun (WGS) entry which is preliminary data.</text>
</comment>
<keyword evidence="2" id="KW-1185">Reference proteome</keyword>
<dbReference type="Gene3D" id="3.40.50.150">
    <property type="entry name" value="Vaccinia Virus protein VP39"/>
    <property type="match status" value="1"/>
</dbReference>
<name>A0A9X3CPD1_9VIBR</name>
<protein>
    <submittedName>
        <fullName evidence="1">Uncharacterized protein</fullName>
    </submittedName>
</protein>
<dbReference type="InterPro" id="IPR029063">
    <property type="entry name" value="SAM-dependent_MTases_sf"/>
</dbReference>
<sequence>MKEVGILSQKLTLTDQRQSLLGFAEPKVDPLLQHSIREQLKALTTEKLTDCQRRANLCESMNLVVATLLQQETAKHEVLTKIFQELYEHALQSMAKADISQQNLTHEYLSPTGYVMSPLNGRTTIKDIYRLHRFIRGIDKAITARLKNDTVIRILYPACGPFAPLLLPLIQYYRSHNLATEQQIQITLVDVQPGAIQAVTQLVSDLSIQGFIENIVEADATLYEPEQTFDLLILEAMQHGFTKEGQLSIAKHLIQFLSVDGVLIPQQISVQAMMVHGENEFNQQWKESAFSHSTNLDREVVQDRVELGEIFQISKSSLLALEEVILPSKIKMVRANRISLPTGIEDMKDRVLAIYATLNVYSNEFIREYDSGITHPKPDMTFYVDTPPRTPQPEHFLTFSGGDVQFYYQLTGLPGFVALQAD</sequence>
<accession>A0A9X3CPD1</accession>
<dbReference type="SUPFAM" id="SSF53335">
    <property type="entry name" value="S-adenosyl-L-methionine-dependent methyltransferases"/>
    <property type="match status" value="1"/>
</dbReference>
<evidence type="ECO:0000313" key="1">
    <source>
        <dbReference type="EMBL" id="MCW8347098.1"/>
    </source>
</evidence>